<dbReference type="SUPFAM" id="SSF82714">
    <property type="entry name" value="Multidrug efflux transporter AcrB TolC docking domain, DN and DC subdomains"/>
    <property type="match status" value="1"/>
</dbReference>
<evidence type="ECO:0000256" key="1">
    <source>
        <dbReference type="SAM" id="Phobius"/>
    </source>
</evidence>
<dbReference type="Gene3D" id="3.30.2090.10">
    <property type="entry name" value="Multidrug efflux transporter AcrB TolC docking domain, DN and DC subdomains"/>
    <property type="match status" value="1"/>
</dbReference>
<reference evidence="3 4" key="1">
    <citation type="submission" date="2015-06" db="EMBL/GenBank/DDBJ databases">
        <authorList>
            <person name="Xie B.-B."/>
            <person name="Rong J.-C."/>
            <person name="Qin Q.-L."/>
            <person name="Zhang Y.-Z."/>
        </authorList>
    </citation>
    <scope>NUCLEOTIDE SEQUENCE [LARGE SCALE GENOMIC DNA]</scope>
    <source>
        <strain evidence="3 4">KMM 3549</strain>
    </source>
</reference>
<dbReference type="PANTHER" id="PTHR32063">
    <property type="match status" value="1"/>
</dbReference>
<keyword evidence="1" id="KW-1133">Transmembrane helix</keyword>
<dbReference type="Gene3D" id="3.30.70.1440">
    <property type="entry name" value="Multidrug efflux transporter AcrB pore domain"/>
    <property type="match status" value="1"/>
</dbReference>
<gene>
    <name evidence="3" type="ORF">PISS_a0679</name>
</gene>
<evidence type="ECO:0000256" key="2">
    <source>
        <dbReference type="SAM" id="SignalP"/>
    </source>
</evidence>
<evidence type="ECO:0000313" key="4">
    <source>
        <dbReference type="Proteomes" id="UP000217258"/>
    </source>
</evidence>
<dbReference type="Proteomes" id="UP000217258">
    <property type="component" value="Chromosome I"/>
</dbReference>
<keyword evidence="1" id="KW-0472">Membrane</keyword>
<feature type="transmembrane region" description="Helical" evidence="1">
    <location>
        <begin position="260"/>
        <end position="281"/>
    </location>
</feature>
<feature type="transmembrane region" description="Helical" evidence="1">
    <location>
        <begin position="234"/>
        <end position="254"/>
    </location>
</feature>
<accession>A0ABM6N0H4</accession>
<proteinExistence type="predicted"/>
<dbReference type="RefSeq" id="WP_058154201.1">
    <property type="nucleotide sequence ID" value="NZ_CP011030.1"/>
</dbReference>
<dbReference type="EMBL" id="CP011030">
    <property type="protein sequence ID" value="ATC89693.1"/>
    <property type="molecule type" value="Genomic_DNA"/>
</dbReference>
<feature type="transmembrane region" description="Helical" evidence="1">
    <location>
        <begin position="350"/>
        <end position="372"/>
    </location>
</feature>
<feature type="chain" id="PRO_5045507950" description="Multidrug efflux pump" evidence="2">
    <location>
        <begin position="23"/>
        <end position="392"/>
    </location>
</feature>
<organism evidence="3 4">
    <name type="scientific">Pseudoalteromonas issachenkonii</name>
    <dbReference type="NCBI Taxonomy" id="152297"/>
    <lineage>
        <taxon>Bacteria</taxon>
        <taxon>Pseudomonadati</taxon>
        <taxon>Pseudomonadota</taxon>
        <taxon>Gammaproteobacteria</taxon>
        <taxon>Alteromonadales</taxon>
        <taxon>Pseudoalteromonadaceae</taxon>
        <taxon>Pseudoalteromonas</taxon>
    </lineage>
</organism>
<keyword evidence="2" id="KW-0732">Signal</keyword>
<evidence type="ECO:0008006" key="5">
    <source>
        <dbReference type="Google" id="ProtNLM"/>
    </source>
</evidence>
<dbReference type="Pfam" id="PF00873">
    <property type="entry name" value="ACR_tran"/>
    <property type="match status" value="1"/>
</dbReference>
<dbReference type="Gene3D" id="1.20.1640.10">
    <property type="entry name" value="Multidrug efflux transporter AcrB transmembrane domain"/>
    <property type="match status" value="1"/>
</dbReference>
<dbReference type="InterPro" id="IPR027463">
    <property type="entry name" value="AcrB_DN_DC_subdom"/>
</dbReference>
<feature type="signal peptide" evidence="2">
    <location>
        <begin position="1"/>
        <end position="22"/>
    </location>
</feature>
<feature type="transmembrane region" description="Helical" evidence="1">
    <location>
        <begin position="321"/>
        <end position="338"/>
    </location>
</feature>
<dbReference type="SUPFAM" id="SSF82866">
    <property type="entry name" value="Multidrug efflux transporter AcrB transmembrane domain"/>
    <property type="match status" value="1"/>
</dbReference>
<dbReference type="PANTHER" id="PTHR32063:SF18">
    <property type="entry name" value="CATION EFFLUX SYSTEM PROTEIN"/>
    <property type="match status" value="1"/>
</dbReference>
<name>A0ABM6N0H4_9GAMM</name>
<protein>
    <recommendedName>
        <fullName evidence="5">Multidrug efflux pump</fullName>
    </recommendedName>
</protein>
<evidence type="ECO:0000313" key="3">
    <source>
        <dbReference type="EMBL" id="ATC89693.1"/>
    </source>
</evidence>
<dbReference type="InterPro" id="IPR001036">
    <property type="entry name" value="Acrflvin-R"/>
</dbReference>
<sequence length="392" mass="43969">MKKSLISVALGFAALSAFNANANIDQQVKKIEQQVIDWRRDFHQNPELGNRETRITTLKVEVNQQNARRAGVSSNDVAQALETYFSGRTISEFREGDDIFPIVLRAQNSERYDLDRINSVNVYSSARGVNVPLMQVADIRYETQFARIARENLFRTVTVQAKNQIMSAQSMVPLIEGKLDKIREKLPPSYEIEYDGVIGDSAESQASILANLPLCIAIMVFIIIAQFRSYRATSIVFLTVPLIIIGAAFGLLIMQANFGFMVLLGLYALAGIIINNAVILIDRINIERKQIEHSEQQTAEQYNQQNYEAVISASLRRLRPILMSTCTTIIGLMPLILSKDVLFYGQASTIAFGLAMGTILTLGFVPVVYTFFFKIKPVKADKQQTQRELEQA</sequence>
<feature type="transmembrane region" description="Helical" evidence="1">
    <location>
        <begin position="208"/>
        <end position="227"/>
    </location>
</feature>
<keyword evidence="1" id="KW-0812">Transmembrane</keyword>
<keyword evidence="4" id="KW-1185">Reference proteome</keyword>